<dbReference type="InterPro" id="IPR001347">
    <property type="entry name" value="SIS_dom"/>
</dbReference>
<dbReference type="Gene3D" id="1.10.10.10">
    <property type="entry name" value="Winged helix-like DNA-binding domain superfamily/Winged helix DNA-binding domain"/>
    <property type="match status" value="1"/>
</dbReference>
<dbReference type="RefSeq" id="WP_187785695.1">
    <property type="nucleotide sequence ID" value="NZ_JACTVA010000034.1"/>
</dbReference>
<dbReference type="PROSITE" id="PS51464">
    <property type="entry name" value="SIS"/>
    <property type="match status" value="1"/>
</dbReference>
<proteinExistence type="predicted"/>
<evidence type="ECO:0000256" key="1">
    <source>
        <dbReference type="ARBA" id="ARBA00023015"/>
    </source>
</evidence>
<dbReference type="InterPro" id="IPR036388">
    <property type="entry name" value="WH-like_DNA-bd_sf"/>
</dbReference>
<dbReference type="SUPFAM" id="SSF46689">
    <property type="entry name" value="Homeodomain-like"/>
    <property type="match status" value="1"/>
</dbReference>
<dbReference type="Pfam" id="PF01418">
    <property type="entry name" value="HTH_6"/>
    <property type="match status" value="1"/>
</dbReference>
<dbReference type="PANTHER" id="PTHR30514:SF20">
    <property type="entry name" value="TRANSCRIPTIONAL REGULATOR"/>
    <property type="match status" value="1"/>
</dbReference>
<evidence type="ECO:0000256" key="2">
    <source>
        <dbReference type="ARBA" id="ARBA00023125"/>
    </source>
</evidence>
<evidence type="ECO:0000313" key="7">
    <source>
        <dbReference type="Proteomes" id="UP000626026"/>
    </source>
</evidence>
<feature type="domain" description="SIS" evidence="5">
    <location>
        <begin position="138"/>
        <end position="275"/>
    </location>
</feature>
<organism evidence="6 7">
    <name type="scientific">Teichococcus aerophilus</name>
    <dbReference type="NCBI Taxonomy" id="1224513"/>
    <lineage>
        <taxon>Bacteria</taxon>
        <taxon>Pseudomonadati</taxon>
        <taxon>Pseudomonadota</taxon>
        <taxon>Alphaproteobacteria</taxon>
        <taxon>Acetobacterales</taxon>
        <taxon>Roseomonadaceae</taxon>
        <taxon>Roseomonas</taxon>
    </lineage>
</organism>
<keyword evidence="3" id="KW-0804">Transcription</keyword>
<name>A0ABR7RPP7_9PROT</name>
<keyword evidence="2" id="KW-0238">DNA-binding</keyword>
<dbReference type="SUPFAM" id="SSF53697">
    <property type="entry name" value="SIS domain"/>
    <property type="match status" value="1"/>
</dbReference>
<protein>
    <submittedName>
        <fullName evidence="6">MurR/RpiR family transcriptional regulator</fullName>
    </submittedName>
</protein>
<dbReference type="Proteomes" id="UP000626026">
    <property type="component" value="Unassembled WGS sequence"/>
</dbReference>
<dbReference type="CDD" id="cd05013">
    <property type="entry name" value="SIS_RpiR"/>
    <property type="match status" value="1"/>
</dbReference>
<dbReference type="PANTHER" id="PTHR30514">
    <property type="entry name" value="GLUCOKINASE"/>
    <property type="match status" value="1"/>
</dbReference>
<dbReference type="Pfam" id="PF01380">
    <property type="entry name" value="SIS"/>
    <property type="match status" value="1"/>
</dbReference>
<evidence type="ECO:0000313" key="6">
    <source>
        <dbReference type="EMBL" id="MBC9208544.1"/>
    </source>
</evidence>
<sequence>MTEAHAAAGGPPTTLTALRGLILQQRATLPKRLLQAAEFALAHPQEFAFGTIGEIAAQAEVQPSTLVRFAQSLGYSGFSDLQAVFRAHARDRWPEYRERLETVRGEGPLALMQGFTRAAVHSAERLAETVDAATLERAVALLAKAETIYLLGSRRAFPIVTYLAYALRKLEIRCHLVDQAGGLAPEQVALMSPRDVLLAVSFSPYTPATLDLVGSAAQRGIGVVALTDTPFSPLIPSTSVWLEVTEADHAAFRSLSGTLVLAMTLAVATAEHRNHGGGTEIP</sequence>
<dbReference type="InterPro" id="IPR009057">
    <property type="entry name" value="Homeodomain-like_sf"/>
</dbReference>
<feature type="domain" description="HTH rpiR-type" evidence="4">
    <location>
        <begin position="16"/>
        <end position="92"/>
    </location>
</feature>
<dbReference type="EMBL" id="JACTVA010000034">
    <property type="protein sequence ID" value="MBC9208544.1"/>
    <property type="molecule type" value="Genomic_DNA"/>
</dbReference>
<gene>
    <name evidence="6" type="ORF">IBL26_16975</name>
</gene>
<dbReference type="InterPro" id="IPR000281">
    <property type="entry name" value="HTH_RpiR"/>
</dbReference>
<keyword evidence="1" id="KW-0805">Transcription regulation</keyword>
<evidence type="ECO:0000259" key="4">
    <source>
        <dbReference type="PROSITE" id="PS51071"/>
    </source>
</evidence>
<comment type="caution">
    <text evidence="6">The sequence shown here is derived from an EMBL/GenBank/DDBJ whole genome shotgun (WGS) entry which is preliminary data.</text>
</comment>
<reference evidence="6 7" key="1">
    <citation type="journal article" date="2013" name="Int. J. Syst. Evol. Microbiol.">
        <title>Roseomonas aerophila sp. nov., isolated from air.</title>
        <authorList>
            <person name="Kim S.J."/>
            <person name="Weon H.Y."/>
            <person name="Ahn J.H."/>
            <person name="Hong S.B."/>
            <person name="Seok S.J."/>
            <person name="Whang K.S."/>
            <person name="Kwon S.W."/>
        </authorList>
    </citation>
    <scope>NUCLEOTIDE SEQUENCE [LARGE SCALE GENOMIC DNA]</scope>
    <source>
        <strain evidence="6 7">NBRC 108923</strain>
    </source>
</reference>
<dbReference type="Gene3D" id="3.40.50.10490">
    <property type="entry name" value="Glucose-6-phosphate isomerase like protein, domain 1"/>
    <property type="match status" value="1"/>
</dbReference>
<keyword evidence="7" id="KW-1185">Reference proteome</keyword>
<dbReference type="PROSITE" id="PS51071">
    <property type="entry name" value="HTH_RPIR"/>
    <property type="match status" value="1"/>
</dbReference>
<evidence type="ECO:0000259" key="5">
    <source>
        <dbReference type="PROSITE" id="PS51464"/>
    </source>
</evidence>
<dbReference type="InterPro" id="IPR047640">
    <property type="entry name" value="RpiR-like"/>
</dbReference>
<evidence type="ECO:0000256" key="3">
    <source>
        <dbReference type="ARBA" id="ARBA00023163"/>
    </source>
</evidence>
<dbReference type="InterPro" id="IPR035472">
    <property type="entry name" value="RpiR-like_SIS"/>
</dbReference>
<dbReference type="InterPro" id="IPR046348">
    <property type="entry name" value="SIS_dom_sf"/>
</dbReference>
<accession>A0ABR7RPP7</accession>